<feature type="domain" description="Fibronectin type-III" evidence="2">
    <location>
        <begin position="46"/>
        <end position="113"/>
    </location>
</feature>
<dbReference type="Pfam" id="PF00041">
    <property type="entry name" value="fn3"/>
    <property type="match status" value="1"/>
</dbReference>
<dbReference type="Proteomes" id="UP001434883">
    <property type="component" value="Unassembled WGS sequence"/>
</dbReference>
<dbReference type="InterPro" id="IPR050964">
    <property type="entry name" value="Striated_Muscle_Regulatory"/>
</dbReference>
<evidence type="ECO:0000313" key="4">
    <source>
        <dbReference type="Proteomes" id="UP001434883"/>
    </source>
</evidence>
<dbReference type="Gene3D" id="2.60.40.10">
    <property type="entry name" value="Immunoglobulins"/>
    <property type="match status" value="1"/>
</dbReference>
<dbReference type="EMBL" id="JAHRIN010077219">
    <property type="protein sequence ID" value="MEQ2218597.1"/>
    <property type="molecule type" value="Genomic_DNA"/>
</dbReference>
<dbReference type="SMART" id="SM00060">
    <property type="entry name" value="FN3"/>
    <property type="match status" value="1"/>
</dbReference>
<keyword evidence="4" id="KW-1185">Reference proteome</keyword>
<dbReference type="PANTHER" id="PTHR13817">
    <property type="entry name" value="TITIN"/>
    <property type="match status" value="1"/>
</dbReference>
<dbReference type="InterPro" id="IPR013783">
    <property type="entry name" value="Ig-like_fold"/>
</dbReference>
<name>A0ABV0SDG7_9TELE</name>
<dbReference type="InterPro" id="IPR003961">
    <property type="entry name" value="FN3_dom"/>
</dbReference>
<dbReference type="InterPro" id="IPR036116">
    <property type="entry name" value="FN3_sf"/>
</dbReference>
<gene>
    <name evidence="3" type="ORF">XENOCAPTIV_005513</name>
</gene>
<evidence type="ECO:0000259" key="2">
    <source>
        <dbReference type="SMART" id="SM00060"/>
    </source>
</evidence>
<evidence type="ECO:0000313" key="3">
    <source>
        <dbReference type="EMBL" id="MEQ2218597.1"/>
    </source>
</evidence>
<dbReference type="PANTHER" id="PTHR13817:SF20">
    <property type="entry name" value="MYOSIN-BINDING PROTEIN C, CARDIAC-TYPE"/>
    <property type="match status" value="1"/>
</dbReference>
<proteinExistence type="predicted"/>
<protein>
    <recommendedName>
        <fullName evidence="2">Fibronectin type-III domain-containing protein</fullName>
    </recommendedName>
</protein>
<accession>A0ABV0SDG7</accession>
<reference evidence="3 4" key="1">
    <citation type="submission" date="2021-06" db="EMBL/GenBank/DDBJ databases">
        <authorList>
            <person name="Palmer J.M."/>
        </authorList>
    </citation>
    <scope>NUCLEOTIDE SEQUENCE [LARGE SCALE GENOMIC DNA]</scope>
    <source>
        <strain evidence="3 4">XC_2019</strain>
        <tissue evidence="3">Muscle</tissue>
    </source>
</reference>
<evidence type="ECO:0000256" key="1">
    <source>
        <dbReference type="ARBA" id="ARBA00022737"/>
    </source>
</evidence>
<comment type="caution">
    <text evidence="3">The sequence shown here is derived from an EMBL/GenBank/DDBJ whole genome shotgun (WGS) entry which is preliminary data.</text>
</comment>
<dbReference type="CDD" id="cd00063">
    <property type="entry name" value="FN3"/>
    <property type="match status" value="1"/>
</dbReference>
<sequence length="134" mass="14714">MTYEMRVYAVNSIGMSHHSPASQPFVPVGQRVCSTRGRDGVGRSPTSEPIGLHVEDISDTSITLKWRAPERVGAAELEGYGGLTERSSMTIKNLTTGDKLLFRVRAYNMAGPSPPAVLAQPVTVREIMREYSYN</sequence>
<dbReference type="SUPFAM" id="SSF49265">
    <property type="entry name" value="Fibronectin type III"/>
    <property type="match status" value="1"/>
</dbReference>
<keyword evidence="1" id="KW-0677">Repeat</keyword>
<organism evidence="3 4">
    <name type="scientific">Xenoophorus captivus</name>
    <dbReference type="NCBI Taxonomy" id="1517983"/>
    <lineage>
        <taxon>Eukaryota</taxon>
        <taxon>Metazoa</taxon>
        <taxon>Chordata</taxon>
        <taxon>Craniata</taxon>
        <taxon>Vertebrata</taxon>
        <taxon>Euteleostomi</taxon>
        <taxon>Actinopterygii</taxon>
        <taxon>Neopterygii</taxon>
        <taxon>Teleostei</taxon>
        <taxon>Neoteleostei</taxon>
        <taxon>Acanthomorphata</taxon>
        <taxon>Ovalentaria</taxon>
        <taxon>Atherinomorphae</taxon>
        <taxon>Cyprinodontiformes</taxon>
        <taxon>Goodeidae</taxon>
        <taxon>Xenoophorus</taxon>
    </lineage>
</organism>